<evidence type="ECO:0000256" key="1">
    <source>
        <dbReference type="SAM" id="Phobius"/>
    </source>
</evidence>
<proteinExistence type="predicted"/>
<dbReference type="AlphaFoldDB" id="A0A5B8UXU1"/>
<sequence length="156" mass="18098">MRKFLKVLLPPLIGFTVLFIAVRYSSEYYSLRTDEMGEGTLRSFMAYYRFFWPLLFVVGLLTQVLIIVPVWYNVKVKGTGTKITAFAILTLICLLFAFGVAYIIWEPRSGLYHLYRLSLFMTGVQLSYWVMNILVMSLLNVRLEQQAENNDTEPEA</sequence>
<reference evidence="2 3" key="1">
    <citation type="journal article" date="2017" name="Curr. Microbiol.">
        <title>Mucilaginibacter ginsenosidivorans sp. nov., Isolated from Soil of Ginseng Field.</title>
        <authorList>
            <person name="Kim M.M."/>
            <person name="Siddiqi M.Z."/>
            <person name="Im W.T."/>
        </authorList>
    </citation>
    <scope>NUCLEOTIDE SEQUENCE [LARGE SCALE GENOMIC DNA]</scope>
    <source>
        <strain evidence="2 3">Gsoil 3017</strain>
    </source>
</reference>
<keyword evidence="1" id="KW-0812">Transmembrane</keyword>
<feature type="transmembrane region" description="Helical" evidence="1">
    <location>
        <begin position="7"/>
        <end position="26"/>
    </location>
</feature>
<dbReference type="EMBL" id="CP042436">
    <property type="protein sequence ID" value="QEC63900.1"/>
    <property type="molecule type" value="Genomic_DNA"/>
</dbReference>
<dbReference type="RefSeq" id="WP_147032473.1">
    <property type="nucleotide sequence ID" value="NZ_CP042436.1"/>
</dbReference>
<keyword evidence="1" id="KW-1133">Transmembrane helix</keyword>
<feature type="transmembrane region" description="Helical" evidence="1">
    <location>
        <begin position="46"/>
        <end position="71"/>
    </location>
</feature>
<evidence type="ECO:0000313" key="3">
    <source>
        <dbReference type="Proteomes" id="UP000321479"/>
    </source>
</evidence>
<protein>
    <submittedName>
        <fullName evidence="2">Uncharacterized protein</fullName>
    </submittedName>
</protein>
<name>A0A5B8UXU1_9SPHI</name>
<accession>A0A5B8UXU1</accession>
<dbReference type="Proteomes" id="UP000321479">
    <property type="component" value="Chromosome"/>
</dbReference>
<organism evidence="2 3">
    <name type="scientific">Mucilaginibacter ginsenosidivorans</name>
    <dbReference type="NCBI Taxonomy" id="398053"/>
    <lineage>
        <taxon>Bacteria</taxon>
        <taxon>Pseudomonadati</taxon>
        <taxon>Bacteroidota</taxon>
        <taxon>Sphingobacteriia</taxon>
        <taxon>Sphingobacteriales</taxon>
        <taxon>Sphingobacteriaceae</taxon>
        <taxon>Mucilaginibacter</taxon>
    </lineage>
</organism>
<keyword evidence="3" id="KW-1185">Reference proteome</keyword>
<keyword evidence="1" id="KW-0472">Membrane</keyword>
<evidence type="ECO:0000313" key="2">
    <source>
        <dbReference type="EMBL" id="QEC63900.1"/>
    </source>
</evidence>
<feature type="transmembrane region" description="Helical" evidence="1">
    <location>
        <begin position="117"/>
        <end position="139"/>
    </location>
</feature>
<dbReference type="KEGG" id="mgin:FRZ54_15395"/>
<dbReference type="OrthoDB" id="793926at2"/>
<feature type="transmembrane region" description="Helical" evidence="1">
    <location>
        <begin position="83"/>
        <end position="105"/>
    </location>
</feature>
<gene>
    <name evidence="2" type="ORF">FRZ54_15395</name>
</gene>